<dbReference type="OrthoDB" id="9807937at2"/>
<dbReference type="InterPro" id="IPR000620">
    <property type="entry name" value="EamA_dom"/>
</dbReference>
<accession>A0LA83</accession>
<feature type="transmembrane region" description="Helical" evidence="5">
    <location>
        <begin position="34"/>
        <end position="54"/>
    </location>
</feature>
<dbReference type="PANTHER" id="PTHR22911">
    <property type="entry name" value="ACYL-MALONYL CONDENSING ENZYME-RELATED"/>
    <property type="match status" value="1"/>
</dbReference>
<sequence>MVATIDLFRVTTMFPSTALQAYLARTLSPNVRGALWLLQAGLFFSTVGALVKWIGSDLDAMQIVFLRCLFGMLLLLPLLLRKGGAILRTQRPRIHAVRAVVGILAMLTTFYAYANLPLADVTALSFTNPLFMIPLAVLFLGESIHWRRWSATLVGFAGVVVMLRPGDAPFTLALWAAILSPLLIAMVQVLFKRMSSTESTLTIIGRYAVASTLLSLPLALGVWRWPTLEALLLIALASAFGNLASAMLVWAYKVGEATAIAPFDYTRLFFATGFGIWIFDETTSLHTWLGAAIILAATLYIVHRDRLDRLPKAIAVE</sequence>
<comment type="subcellular location">
    <subcellularLocation>
        <location evidence="1">Membrane</location>
        <topology evidence="1">Multi-pass membrane protein</topology>
    </subcellularLocation>
</comment>
<reference evidence="7 8" key="2">
    <citation type="journal article" date="2012" name="Int. J. Syst. Evol. Microbiol.">
        <title>Magnetococcus marinus gen. nov., sp. nov., a marine, magnetotactic bacterium that represents a novel lineage (Magnetococcaceae fam. nov.; Magnetococcales ord. nov.) at the base of the Alphaproteobacteria.</title>
        <authorList>
            <person name="Bazylinski D.A."/>
            <person name="Williams T.J."/>
            <person name="Lefevre C.T."/>
            <person name="Berg R.J."/>
            <person name="Zhang C.L."/>
            <person name="Bowser S.S."/>
            <person name="Dean A.J."/>
            <person name="Beveridge T.J."/>
        </authorList>
    </citation>
    <scope>NUCLEOTIDE SEQUENCE [LARGE SCALE GENOMIC DNA]</scope>
    <source>
        <strain evidence="8">ATCC BAA-1437 / JCM 17883 / MC-1</strain>
    </source>
</reference>
<dbReference type="eggNOG" id="COG0697">
    <property type="taxonomic scope" value="Bacteria"/>
</dbReference>
<feature type="transmembrane region" description="Helical" evidence="5">
    <location>
        <begin position="96"/>
        <end position="116"/>
    </location>
</feature>
<feature type="transmembrane region" description="Helical" evidence="5">
    <location>
        <begin position="60"/>
        <end position="80"/>
    </location>
</feature>
<evidence type="ECO:0000313" key="7">
    <source>
        <dbReference type="EMBL" id="ABK44876.1"/>
    </source>
</evidence>
<evidence type="ECO:0000256" key="3">
    <source>
        <dbReference type="ARBA" id="ARBA00022989"/>
    </source>
</evidence>
<evidence type="ECO:0000256" key="2">
    <source>
        <dbReference type="ARBA" id="ARBA00022692"/>
    </source>
</evidence>
<reference evidence="8" key="1">
    <citation type="journal article" date="2009" name="Appl. Environ. Microbiol.">
        <title>Complete genome sequence of the chemolithoautotrophic marine magnetotactic coccus strain MC-1.</title>
        <authorList>
            <person name="Schubbe S."/>
            <person name="Williams T.J."/>
            <person name="Xie G."/>
            <person name="Kiss H.E."/>
            <person name="Brettin T.S."/>
            <person name="Martinez D."/>
            <person name="Ross C.A."/>
            <person name="Schuler D."/>
            <person name="Cox B.L."/>
            <person name="Nealson K.H."/>
            <person name="Bazylinski D.A."/>
        </authorList>
    </citation>
    <scope>NUCLEOTIDE SEQUENCE [LARGE SCALE GENOMIC DNA]</scope>
    <source>
        <strain evidence="8">ATCC BAA-1437 / JCM 17883 / MC-1</strain>
    </source>
</reference>
<name>A0LA83_MAGMM</name>
<evidence type="ECO:0000256" key="5">
    <source>
        <dbReference type="SAM" id="Phobius"/>
    </source>
</evidence>
<dbReference type="GO" id="GO:0016020">
    <property type="term" value="C:membrane"/>
    <property type="evidence" value="ECO:0007669"/>
    <property type="project" value="UniProtKB-SubCell"/>
</dbReference>
<feature type="transmembrane region" description="Helical" evidence="5">
    <location>
        <begin position="122"/>
        <end position="141"/>
    </location>
</feature>
<evidence type="ECO:0000256" key="4">
    <source>
        <dbReference type="ARBA" id="ARBA00023136"/>
    </source>
</evidence>
<dbReference type="Pfam" id="PF00892">
    <property type="entry name" value="EamA"/>
    <property type="match status" value="2"/>
</dbReference>
<evidence type="ECO:0000256" key="1">
    <source>
        <dbReference type="ARBA" id="ARBA00004141"/>
    </source>
</evidence>
<keyword evidence="3 5" id="KW-1133">Transmembrane helix</keyword>
<feature type="domain" description="EamA" evidence="6">
    <location>
        <begin position="32"/>
        <end position="163"/>
    </location>
</feature>
<keyword evidence="2 5" id="KW-0812">Transmembrane</keyword>
<feature type="transmembrane region" description="Helical" evidence="5">
    <location>
        <begin position="203"/>
        <end position="225"/>
    </location>
</feature>
<dbReference type="KEGG" id="mgm:Mmc1_2376"/>
<dbReference type="PANTHER" id="PTHR22911:SF6">
    <property type="entry name" value="SOLUTE CARRIER FAMILY 35 MEMBER G1"/>
    <property type="match status" value="1"/>
</dbReference>
<feature type="transmembrane region" description="Helical" evidence="5">
    <location>
        <begin position="172"/>
        <end position="191"/>
    </location>
</feature>
<dbReference type="RefSeq" id="WP_011713996.1">
    <property type="nucleotide sequence ID" value="NC_008576.1"/>
</dbReference>
<dbReference type="InterPro" id="IPR037185">
    <property type="entry name" value="EmrE-like"/>
</dbReference>
<protein>
    <recommendedName>
        <fullName evidence="6">EamA domain-containing protein</fullName>
    </recommendedName>
</protein>
<feature type="domain" description="EamA" evidence="6">
    <location>
        <begin position="173"/>
        <end position="302"/>
    </location>
</feature>
<dbReference type="STRING" id="156889.Mmc1_2376"/>
<dbReference type="AlphaFoldDB" id="A0LA83"/>
<dbReference type="Proteomes" id="UP000002586">
    <property type="component" value="Chromosome"/>
</dbReference>
<proteinExistence type="predicted"/>
<feature type="transmembrane region" description="Helical" evidence="5">
    <location>
        <begin position="259"/>
        <end position="279"/>
    </location>
</feature>
<organism evidence="7 8">
    <name type="scientific">Magnetococcus marinus (strain ATCC BAA-1437 / JCM 17883 / MC-1)</name>
    <dbReference type="NCBI Taxonomy" id="156889"/>
    <lineage>
        <taxon>Bacteria</taxon>
        <taxon>Pseudomonadati</taxon>
        <taxon>Pseudomonadota</taxon>
        <taxon>Magnetococcia</taxon>
        <taxon>Magnetococcales</taxon>
        <taxon>Magnetococcaceae</taxon>
        <taxon>Magnetococcus</taxon>
    </lineage>
</organism>
<evidence type="ECO:0000259" key="6">
    <source>
        <dbReference type="Pfam" id="PF00892"/>
    </source>
</evidence>
<dbReference type="HOGENOM" id="CLU_032828_0_0_5"/>
<feature type="transmembrane region" description="Helical" evidence="5">
    <location>
        <begin position="231"/>
        <end position="252"/>
    </location>
</feature>
<feature type="transmembrane region" description="Helical" evidence="5">
    <location>
        <begin position="285"/>
        <end position="302"/>
    </location>
</feature>
<dbReference type="SUPFAM" id="SSF103481">
    <property type="entry name" value="Multidrug resistance efflux transporter EmrE"/>
    <property type="match status" value="2"/>
</dbReference>
<keyword evidence="8" id="KW-1185">Reference proteome</keyword>
<evidence type="ECO:0000313" key="8">
    <source>
        <dbReference type="Proteomes" id="UP000002586"/>
    </source>
</evidence>
<keyword evidence="4 5" id="KW-0472">Membrane</keyword>
<gene>
    <name evidence="7" type="ordered locus">Mmc1_2376</name>
</gene>
<dbReference type="EMBL" id="CP000471">
    <property type="protein sequence ID" value="ABK44876.1"/>
    <property type="molecule type" value="Genomic_DNA"/>
</dbReference>